<evidence type="ECO:0000256" key="3">
    <source>
        <dbReference type="ARBA" id="ARBA00022729"/>
    </source>
</evidence>
<keyword evidence="4" id="KW-0677">Repeat</keyword>
<dbReference type="AlphaFoldDB" id="A0AAV1EZI6"/>
<evidence type="ECO:0000256" key="9">
    <source>
        <dbReference type="ARBA" id="ARBA00023180"/>
    </source>
</evidence>
<comment type="subcellular location">
    <subcellularLocation>
        <location evidence="1">Membrane</location>
        <topology evidence="1">Single-pass type I membrane protein</topology>
    </subcellularLocation>
</comment>
<dbReference type="Pfam" id="PF13927">
    <property type="entry name" value="Ig_3"/>
    <property type="match status" value="1"/>
</dbReference>
<feature type="transmembrane region" description="Helical" evidence="11">
    <location>
        <begin position="317"/>
        <end position="340"/>
    </location>
</feature>
<evidence type="ECO:0000313" key="15">
    <source>
        <dbReference type="Proteomes" id="UP001178508"/>
    </source>
</evidence>
<keyword evidence="8" id="KW-1015">Disulfide bond</keyword>
<dbReference type="Proteomes" id="UP001178508">
    <property type="component" value="Chromosome 3"/>
</dbReference>
<evidence type="ECO:0000256" key="1">
    <source>
        <dbReference type="ARBA" id="ARBA00004479"/>
    </source>
</evidence>
<dbReference type="EMBL" id="OY660866">
    <property type="protein sequence ID" value="CAJ1053994.1"/>
    <property type="molecule type" value="Genomic_DNA"/>
</dbReference>
<evidence type="ECO:0000256" key="6">
    <source>
        <dbReference type="ARBA" id="ARBA00022989"/>
    </source>
</evidence>
<dbReference type="InterPro" id="IPR007110">
    <property type="entry name" value="Ig-like_dom"/>
</dbReference>
<dbReference type="InterPro" id="IPR003598">
    <property type="entry name" value="Ig_sub2"/>
</dbReference>
<evidence type="ECO:0000259" key="13">
    <source>
        <dbReference type="PROSITE" id="PS50835"/>
    </source>
</evidence>
<organism evidence="14 15">
    <name type="scientific">Xyrichtys novacula</name>
    <name type="common">Pearly razorfish</name>
    <name type="synonym">Hemipteronotus novacula</name>
    <dbReference type="NCBI Taxonomy" id="13765"/>
    <lineage>
        <taxon>Eukaryota</taxon>
        <taxon>Metazoa</taxon>
        <taxon>Chordata</taxon>
        <taxon>Craniata</taxon>
        <taxon>Vertebrata</taxon>
        <taxon>Euteleostomi</taxon>
        <taxon>Actinopterygii</taxon>
        <taxon>Neopterygii</taxon>
        <taxon>Teleostei</taxon>
        <taxon>Neoteleostei</taxon>
        <taxon>Acanthomorphata</taxon>
        <taxon>Eupercaria</taxon>
        <taxon>Labriformes</taxon>
        <taxon>Labridae</taxon>
        <taxon>Xyrichtys</taxon>
    </lineage>
</organism>
<keyword evidence="7 11" id="KW-0472">Membrane</keyword>
<dbReference type="PANTHER" id="PTHR13771">
    <property type="entry name" value="INTERCELLULAR ADHESION MOLECULE"/>
    <property type="match status" value="1"/>
</dbReference>
<feature type="chain" id="PRO_5043326066" evidence="12">
    <location>
        <begin position="25"/>
        <end position="371"/>
    </location>
</feature>
<dbReference type="PRINTS" id="PR01472">
    <property type="entry name" value="ICAMVCAM1"/>
</dbReference>
<accession>A0AAV1EZI6</accession>
<gene>
    <name evidence="14" type="ORF">XNOV1_A040175</name>
</gene>
<keyword evidence="10" id="KW-0393">Immunoglobulin domain</keyword>
<evidence type="ECO:0000256" key="5">
    <source>
        <dbReference type="ARBA" id="ARBA00022889"/>
    </source>
</evidence>
<dbReference type="SMART" id="SM00408">
    <property type="entry name" value="IGc2"/>
    <property type="match status" value="1"/>
</dbReference>
<dbReference type="InterPro" id="IPR003987">
    <property type="entry name" value="ICAM_VCAM_N"/>
</dbReference>
<evidence type="ECO:0000256" key="12">
    <source>
        <dbReference type="SAM" id="SignalP"/>
    </source>
</evidence>
<evidence type="ECO:0000256" key="7">
    <source>
        <dbReference type="ARBA" id="ARBA00023136"/>
    </source>
</evidence>
<evidence type="ECO:0000256" key="11">
    <source>
        <dbReference type="SAM" id="Phobius"/>
    </source>
</evidence>
<dbReference type="InterPro" id="IPR003599">
    <property type="entry name" value="Ig_sub"/>
</dbReference>
<evidence type="ECO:0000256" key="2">
    <source>
        <dbReference type="ARBA" id="ARBA00022692"/>
    </source>
</evidence>
<keyword evidence="3 12" id="KW-0732">Signal</keyword>
<keyword evidence="5" id="KW-0130">Cell adhesion</keyword>
<evidence type="ECO:0000256" key="8">
    <source>
        <dbReference type="ARBA" id="ARBA00023157"/>
    </source>
</evidence>
<dbReference type="PROSITE" id="PS50835">
    <property type="entry name" value="IG_LIKE"/>
    <property type="match status" value="1"/>
</dbReference>
<proteinExistence type="predicted"/>
<dbReference type="GO" id="GO:0016020">
    <property type="term" value="C:membrane"/>
    <property type="evidence" value="ECO:0007669"/>
    <property type="project" value="UniProtKB-SubCell"/>
</dbReference>
<dbReference type="InterPro" id="IPR047012">
    <property type="entry name" value="ICAM_VCAM"/>
</dbReference>
<evidence type="ECO:0000313" key="14">
    <source>
        <dbReference type="EMBL" id="CAJ1053994.1"/>
    </source>
</evidence>
<dbReference type="InterPro" id="IPR013783">
    <property type="entry name" value="Ig-like_fold"/>
</dbReference>
<dbReference type="Gene3D" id="2.60.40.10">
    <property type="entry name" value="Immunoglobulins"/>
    <property type="match status" value="3"/>
</dbReference>
<dbReference type="GO" id="GO:0005178">
    <property type="term" value="F:integrin binding"/>
    <property type="evidence" value="ECO:0007669"/>
    <property type="project" value="InterPro"/>
</dbReference>
<dbReference type="CDD" id="cd00096">
    <property type="entry name" value="Ig"/>
    <property type="match status" value="1"/>
</dbReference>
<keyword evidence="6 11" id="KW-1133">Transmembrane helix</keyword>
<dbReference type="InterPro" id="IPR036179">
    <property type="entry name" value="Ig-like_dom_sf"/>
</dbReference>
<protein>
    <submittedName>
        <fullName evidence="14">Neurotrimin-like</fullName>
    </submittedName>
</protein>
<keyword evidence="2 11" id="KW-0812">Transmembrane</keyword>
<evidence type="ECO:0000256" key="10">
    <source>
        <dbReference type="ARBA" id="ARBA00023319"/>
    </source>
</evidence>
<keyword evidence="15" id="KW-1185">Reference proteome</keyword>
<dbReference type="SUPFAM" id="SSF48726">
    <property type="entry name" value="Immunoglobulin"/>
    <property type="match status" value="2"/>
</dbReference>
<dbReference type="PANTHER" id="PTHR13771:SF9">
    <property type="entry name" value="INTERCELLULAR ADHESION MOLECULE 5"/>
    <property type="match status" value="1"/>
</dbReference>
<evidence type="ECO:0000256" key="4">
    <source>
        <dbReference type="ARBA" id="ARBA00022737"/>
    </source>
</evidence>
<name>A0AAV1EZI6_XYRNO</name>
<sequence length="371" mass="41420">MSFSTVILVLSLVTLLHDLHVTGCAVNCTDEPKFTPPALVVKFGDKASVDCSVCPQCADFIFDLEIAVGVKTRNGTRLTWSVDILTEWDLEPQCYYNDKDDNQCCSDLPLTVYRPPDNVSFSFRNDTGPVTGPVTAGQNYTMYCQIENVAPVENLEVVFYRGNSPLPPLRLTNETPKTPLTRSFPMAYVPLKGDNGVDYWCMARLNLGPYGPQPPVVVESQKSTSVVYYKPELQVRRDLGEIILTEGDKLQLNCTSVGNPSPSYNWTLPSGRLSPSTGSVFMIESVAAEHSGKYICHVSNNIWSFPVEYSVEVQRDFTAYIIAAIVIAVVLLIIVGIFLYRRYYAINRTGKYNLRDVFRLRPRHSPVSTAE</sequence>
<feature type="domain" description="Ig-like" evidence="13">
    <location>
        <begin position="231"/>
        <end position="312"/>
    </location>
</feature>
<keyword evidence="9" id="KW-0325">Glycoprotein</keyword>
<dbReference type="GO" id="GO:0098609">
    <property type="term" value="P:cell-cell adhesion"/>
    <property type="evidence" value="ECO:0007669"/>
    <property type="project" value="InterPro"/>
</dbReference>
<dbReference type="SMART" id="SM00409">
    <property type="entry name" value="IG"/>
    <property type="match status" value="2"/>
</dbReference>
<feature type="signal peptide" evidence="12">
    <location>
        <begin position="1"/>
        <end position="24"/>
    </location>
</feature>
<reference evidence="14" key="1">
    <citation type="submission" date="2023-08" db="EMBL/GenBank/DDBJ databases">
        <authorList>
            <person name="Alioto T."/>
            <person name="Alioto T."/>
            <person name="Gomez Garrido J."/>
        </authorList>
    </citation>
    <scope>NUCLEOTIDE SEQUENCE</scope>
</reference>